<dbReference type="PANTHER" id="PTHR33352:SF2">
    <property type="entry name" value="SLL0995 PROTEIN"/>
    <property type="match status" value="1"/>
</dbReference>
<comment type="caution">
    <text evidence="2">The sequence shown here is derived from an EMBL/GenBank/DDBJ whole genome shotgun (WGS) entry which is preliminary data.</text>
</comment>
<keyword evidence="2" id="KW-0255">Endonuclease</keyword>
<reference evidence="2" key="1">
    <citation type="submission" date="2021-05" db="EMBL/GenBank/DDBJ databases">
        <authorList>
            <person name="Pietrasiak N."/>
            <person name="Ward R."/>
            <person name="Stajich J.E."/>
            <person name="Kurbessoian T."/>
        </authorList>
    </citation>
    <scope>NUCLEOTIDE SEQUENCE</scope>
    <source>
        <strain evidence="2">GSE-TBD4-15B</strain>
    </source>
</reference>
<dbReference type="PANTHER" id="PTHR33352">
    <property type="entry name" value="SLR1095 PROTEIN"/>
    <property type="match status" value="1"/>
</dbReference>
<organism evidence="2 3">
    <name type="scientific">Pegethrix bostrychoides GSE-TBD4-15B</name>
    <dbReference type="NCBI Taxonomy" id="2839662"/>
    <lineage>
        <taxon>Bacteria</taxon>
        <taxon>Bacillati</taxon>
        <taxon>Cyanobacteriota</taxon>
        <taxon>Cyanophyceae</taxon>
        <taxon>Oculatellales</taxon>
        <taxon>Oculatellaceae</taxon>
        <taxon>Pegethrix</taxon>
    </lineage>
</organism>
<protein>
    <submittedName>
        <fullName evidence="2">Uma2 family endonuclease</fullName>
    </submittedName>
</protein>
<proteinExistence type="predicted"/>
<dbReference type="Proteomes" id="UP000707356">
    <property type="component" value="Unassembled WGS sequence"/>
</dbReference>
<dbReference type="Pfam" id="PF05685">
    <property type="entry name" value="Uma2"/>
    <property type="match status" value="1"/>
</dbReference>
<evidence type="ECO:0000313" key="3">
    <source>
        <dbReference type="Proteomes" id="UP000707356"/>
    </source>
</evidence>
<dbReference type="GO" id="GO:0004519">
    <property type="term" value="F:endonuclease activity"/>
    <property type="evidence" value="ECO:0007669"/>
    <property type="project" value="UniProtKB-KW"/>
</dbReference>
<dbReference type="Gene3D" id="3.90.1570.10">
    <property type="entry name" value="tt1808, chain A"/>
    <property type="match status" value="1"/>
</dbReference>
<sequence length="166" mass="18566">MTSTSLIPSKFRKPEVFSPSSDGEPLADSVHVDAIINAVVALRHDLSAQPALVLADQFLYYAEGAEGFPKLRVAPDIMVIFDLSSGSRDHFKTWTEGQSPAIIFEITAAGTRDRDETFKRNLYEQLEVPEYWQFAPRGEWIPERLKGCRLEAETYQPITAGMDSDA</sequence>
<feature type="domain" description="Putative restriction endonuclease" evidence="1">
    <location>
        <begin position="60"/>
        <end position="158"/>
    </location>
</feature>
<keyword evidence="2" id="KW-0378">Hydrolase</keyword>
<dbReference type="InterPro" id="IPR012296">
    <property type="entry name" value="Nuclease_put_TT1808"/>
</dbReference>
<accession>A0A951P951</accession>
<dbReference type="AlphaFoldDB" id="A0A951P951"/>
<dbReference type="InterPro" id="IPR011335">
    <property type="entry name" value="Restrct_endonuc-II-like"/>
</dbReference>
<keyword evidence="2" id="KW-0540">Nuclease</keyword>
<gene>
    <name evidence="2" type="ORF">KME07_06170</name>
</gene>
<name>A0A951P951_9CYAN</name>
<dbReference type="SUPFAM" id="SSF52980">
    <property type="entry name" value="Restriction endonuclease-like"/>
    <property type="match status" value="1"/>
</dbReference>
<reference evidence="2" key="2">
    <citation type="journal article" date="2022" name="Microbiol. Resour. Announc.">
        <title>Metagenome Sequencing to Explore Phylogenomics of Terrestrial Cyanobacteria.</title>
        <authorList>
            <person name="Ward R.D."/>
            <person name="Stajich J.E."/>
            <person name="Johansen J.R."/>
            <person name="Huntemann M."/>
            <person name="Clum A."/>
            <person name="Foster B."/>
            <person name="Foster B."/>
            <person name="Roux S."/>
            <person name="Palaniappan K."/>
            <person name="Varghese N."/>
            <person name="Mukherjee S."/>
            <person name="Reddy T.B.K."/>
            <person name="Daum C."/>
            <person name="Copeland A."/>
            <person name="Chen I.A."/>
            <person name="Ivanova N.N."/>
            <person name="Kyrpides N.C."/>
            <person name="Shapiro N."/>
            <person name="Eloe-Fadrosh E.A."/>
            <person name="Pietrasiak N."/>
        </authorList>
    </citation>
    <scope>NUCLEOTIDE SEQUENCE</scope>
    <source>
        <strain evidence="2">GSE-TBD4-15B</strain>
    </source>
</reference>
<dbReference type="EMBL" id="JAHHHV010000028">
    <property type="protein sequence ID" value="MBW4465012.1"/>
    <property type="molecule type" value="Genomic_DNA"/>
</dbReference>
<dbReference type="CDD" id="cd06260">
    <property type="entry name" value="DUF820-like"/>
    <property type="match status" value="1"/>
</dbReference>
<evidence type="ECO:0000313" key="2">
    <source>
        <dbReference type="EMBL" id="MBW4465012.1"/>
    </source>
</evidence>
<dbReference type="InterPro" id="IPR008538">
    <property type="entry name" value="Uma2"/>
</dbReference>
<evidence type="ECO:0000259" key="1">
    <source>
        <dbReference type="Pfam" id="PF05685"/>
    </source>
</evidence>